<name>A0ABN8PGC4_9CNID</name>
<keyword evidence="7" id="KW-1185">Reference proteome</keyword>
<gene>
    <name evidence="6" type="ORF">PLOB_00042218</name>
</gene>
<keyword evidence="1" id="KW-1015">Disulfide bond</keyword>
<dbReference type="PROSITE" id="PS00134">
    <property type="entry name" value="TRYPSIN_HIS"/>
    <property type="match status" value="2"/>
</dbReference>
<dbReference type="PANTHER" id="PTHR24252">
    <property type="entry name" value="ACROSIN-RELATED"/>
    <property type="match status" value="1"/>
</dbReference>
<evidence type="ECO:0000256" key="1">
    <source>
        <dbReference type="ARBA" id="ARBA00023157"/>
    </source>
</evidence>
<dbReference type="EMBL" id="CALNXK010000068">
    <property type="protein sequence ID" value="CAH3142226.1"/>
    <property type="molecule type" value="Genomic_DNA"/>
</dbReference>
<feature type="domain" description="MAM" evidence="4">
    <location>
        <begin position="383"/>
        <end position="473"/>
    </location>
</feature>
<dbReference type="Proteomes" id="UP001159405">
    <property type="component" value="Unassembled WGS sequence"/>
</dbReference>
<evidence type="ECO:0000256" key="2">
    <source>
        <dbReference type="RuleBase" id="RU363034"/>
    </source>
</evidence>
<evidence type="ECO:0008006" key="8">
    <source>
        <dbReference type="Google" id="ProtNLM"/>
    </source>
</evidence>
<dbReference type="SMART" id="SM00137">
    <property type="entry name" value="MAM"/>
    <property type="match status" value="1"/>
</dbReference>
<evidence type="ECO:0000313" key="7">
    <source>
        <dbReference type="Proteomes" id="UP001159405"/>
    </source>
</evidence>
<dbReference type="InterPro" id="IPR013320">
    <property type="entry name" value="ConA-like_dom_sf"/>
</dbReference>
<dbReference type="SMART" id="SM00020">
    <property type="entry name" value="Tryp_SPc"/>
    <property type="match status" value="2"/>
</dbReference>
<comment type="caution">
    <text evidence="6">The sequence shown here is derived from an EMBL/GenBank/DDBJ whole genome shotgun (WGS) entry which is preliminary data.</text>
</comment>
<protein>
    <recommendedName>
        <fullName evidence="8">Transmembrane protease serine 9</fullName>
    </recommendedName>
</protein>
<feature type="domain" description="Peptidase S1" evidence="5">
    <location>
        <begin position="20"/>
        <end position="259"/>
    </location>
</feature>
<feature type="domain" description="Peptidase S1" evidence="5">
    <location>
        <begin position="799"/>
        <end position="1031"/>
    </location>
</feature>
<accession>A0ABN8PGC4</accession>
<dbReference type="InterPro" id="IPR000998">
    <property type="entry name" value="MAM_dom"/>
</dbReference>
<dbReference type="Pfam" id="PF00629">
    <property type="entry name" value="MAM"/>
    <property type="match status" value="1"/>
</dbReference>
<feature type="region of interest" description="Disordered" evidence="3">
    <location>
        <begin position="259"/>
        <end position="281"/>
    </location>
</feature>
<keyword evidence="2" id="KW-0378">Hydrolase</keyword>
<sequence>FFLLGQQLPCGSTPIQQSRVIGGQDAKPGAWPWQIQLQRSGRFICGGSLISSTWVVTAAHCVAGSSNPSSYKVVVGDHDRNANEGTEQTIGVRKVMSHPDYNKPRLSSDIALLQLSSPAKLSARVNPVCLPSHDSDVPTGSTCYITGWGKIKHPGSSHPILQQAMMPPIDNAKCKQRIQASGVSIAFTSQMLCAGVENTILSGCHGDSGGPYVCLNADGKTYTLHGAVSWGSGRCDAKQLFTVFARVTQFRAWIKTHTGLGGGGGGGTPPPPGTPAPPTGCNGGNVRSLMKTCCSMLPEREVLPIMAITGTRLRPERVPFSGFRRKKGQGFHQLKYKKGKSLIVGCERTSDLRANRCLLWLCKRQENFLYSSNILLTCKLFFSSKGYYLYIEASYPRRQGDKALLISPQLPFSGDMCLSFYYHMYGSKMGVLNVIVNGKVLISLSGDQGNKWIKTMKTISGVTGKKEVNTFFSCCCGSLQPDIAHLCCGQLTAIKTWYPLVRMTCHIAGSGVNPSRVKCSSITHFESNSNSSQVFSVNGSITCNFAALLTSSLNFKGPNSSSEREIKFCRCLFTSSIKREIRHFHVVVVQKRERNVQKSVMHLRSSGWLYCANPTFFNTSKITLNIPKQVYLKPVLSESFRLLLGPVAENLTSEVTVIREIKIQRRRLLRKGDLKSGFALLQSLSPPVQFVICYFVFLPLSLSSPSSLLKKLPNVGRAADRGSKERASHTLHFRLPHLSSPFIPFLIQNVKYYCVIPPISPNKTCMLLLFPLPPPVLFRATTPFPPPQWSCGVRPASRIVGGTNAKHGDWPWQAQLRTTGGFPYCGGSLVHPQWLVTATHCVGGKSPSSIVIRLGAHRRVNSVGTEQDLRVSKVITHPSYHKPTTYGHDIALLKLEKAARLNRYVNLVCLPHAVAAPTDGTRCWITGWGRLASGGATPDYLQQVSVPVVSRARCDRAYPGKIHDSMICAGLDQGGIDSCQGDSGGPMVCETGGRYYLQGATSWGYGCASPGKFGVYAKVKYLLNWLNTEMAKN</sequence>
<keyword evidence="2" id="KW-0720">Serine protease</keyword>
<keyword evidence="2" id="KW-0645">Protease</keyword>
<organism evidence="6 7">
    <name type="scientific">Porites lobata</name>
    <dbReference type="NCBI Taxonomy" id="104759"/>
    <lineage>
        <taxon>Eukaryota</taxon>
        <taxon>Metazoa</taxon>
        <taxon>Cnidaria</taxon>
        <taxon>Anthozoa</taxon>
        <taxon>Hexacorallia</taxon>
        <taxon>Scleractinia</taxon>
        <taxon>Fungiina</taxon>
        <taxon>Poritidae</taxon>
        <taxon>Porites</taxon>
    </lineage>
</organism>
<dbReference type="SUPFAM" id="SSF49899">
    <property type="entry name" value="Concanavalin A-like lectins/glucanases"/>
    <property type="match status" value="1"/>
</dbReference>
<evidence type="ECO:0000313" key="6">
    <source>
        <dbReference type="EMBL" id="CAH3142226.1"/>
    </source>
</evidence>
<feature type="non-terminal residue" evidence="6">
    <location>
        <position position="1"/>
    </location>
</feature>
<proteinExistence type="predicted"/>
<dbReference type="CDD" id="cd00190">
    <property type="entry name" value="Tryp_SPc"/>
    <property type="match status" value="2"/>
</dbReference>
<reference evidence="6 7" key="1">
    <citation type="submission" date="2022-05" db="EMBL/GenBank/DDBJ databases">
        <authorList>
            <consortium name="Genoscope - CEA"/>
            <person name="William W."/>
        </authorList>
    </citation>
    <scope>NUCLEOTIDE SEQUENCE [LARGE SCALE GENOMIC DNA]</scope>
</reference>
<dbReference type="InterPro" id="IPR043504">
    <property type="entry name" value="Peptidase_S1_PA_chymotrypsin"/>
</dbReference>
<feature type="compositionally biased region" description="Pro residues" evidence="3">
    <location>
        <begin position="268"/>
        <end position="278"/>
    </location>
</feature>
<evidence type="ECO:0000259" key="4">
    <source>
        <dbReference type="PROSITE" id="PS50060"/>
    </source>
</evidence>
<dbReference type="PROSITE" id="PS00740">
    <property type="entry name" value="MAM_1"/>
    <property type="match status" value="1"/>
</dbReference>
<dbReference type="PROSITE" id="PS00135">
    <property type="entry name" value="TRYPSIN_SER"/>
    <property type="match status" value="2"/>
</dbReference>
<dbReference type="InterPro" id="IPR033116">
    <property type="entry name" value="TRYPSIN_SER"/>
</dbReference>
<dbReference type="PANTHER" id="PTHR24252:SF7">
    <property type="entry name" value="HYALIN"/>
    <property type="match status" value="1"/>
</dbReference>
<dbReference type="InterPro" id="IPR001314">
    <property type="entry name" value="Peptidase_S1A"/>
</dbReference>
<dbReference type="PROSITE" id="PS50240">
    <property type="entry name" value="TRYPSIN_DOM"/>
    <property type="match status" value="2"/>
</dbReference>
<evidence type="ECO:0000256" key="3">
    <source>
        <dbReference type="SAM" id="MobiDB-lite"/>
    </source>
</evidence>
<dbReference type="Gene3D" id="2.40.10.10">
    <property type="entry name" value="Trypsin-like serine proteases"/>
    <property type="match status" value="4"/>
</dbReference>
<dbReference type="SUPFAM" id="SSF50494">
    <property type="entry name" value="Trypsin-like serine proteases"/>
    <property type="match status" value="2"/>
</dbReference>
<dbReference type="InterPro" id="IPR001254">
    <property type="entry name" value="Trypsin_dom"/>
</dbReference>
<dbReference type="InterPro" id="IPR018114">
    <property type="entry name" value="TRYPSIN_HIS"/>
</dbReference>
<dbReference type="PROSITE" id="PS50060">
    <property type="entry name" value="MAM_2"/>
    <property type="match status" value="1"/>
</dbReference>
<dbReference type="Gene3D" id="2.60.120.200">
    <property type="match status" value="1"/>
</dbReference>
<dbReference type="InterPro" id="IPR009003">
    <property type="entry name" value="Peptidase_S1_PA"/>
</dbReference>
<dbReference type="CDD" id="cd06263">
    <property type="entry name" value="MAM"/>
    <property type="match status" value="1"/>
</dbReference>
<dbReference type="PRINTS" id="PR00722">
    <property type="entry name" value="CHYMOTRYPSIN"/>
</dbReference>
<evidence type="ECO:0000259" key="5">
    <source>
        <dbReference type="PROSITE" id="PS50240"/>
    </source>
</evidence>
<dbReference type="Pfam" id="PF00089">
    <property type="entry name" value="Trypsin"/>
    <property type="match status" value="2"/>
</dbReference>